<comment type="subcellular location">
    <subcellularLocation>
        <location evidence="1">Endomembrane system</location>
        <topology evidence="1">Multi-pass membrane protein</topology>
    </subcellularLocation>
</comment>
<organism evidence="7 8">
    <name type="scientific">Microlunatus sagamiharensis</name>
    <dbReference type="NCBI Taxonomy" id="546874"/>
    <lineage>
        <taxon>Bacteria</taxon>
        <taxon>Bacillati</taxon>
        <taxon>Actinomycetota</taxon>
        <taxon>Actinomycetes</taxon>
        <taxon>Propionibacteriales</taxon>
        <taxon>Propionibacteriaceae</taxon>
        <taxon>Microlunatus</taxon>
    </lineage>
</organism>
<feature type="domain" description="DUF202" evidence="6">
    <location>
        <begin position="10"/>
        <end position="72"/>
    </location>
</feature>
<evidence type="ECO:0000256" key="3">
    <source>
        <dbReference type="ARBA" id="ARBA00022989"/>
    </source>
</evidence>
<accession>A0A1H2N1W4</accession>
<dbReference type="AlphaFoldDB" id="A0A1H2N1W4"/>
<evidence type="ECO:0000256" key="5">
    <source>
        <dbReference type="SAM" id="Phobius"/>
    </source>
</evidence>
<reference evidence="8" key="1">
    <citation type="submission" date="2016-10" db="EMBL/GenBank/DDBJ databases">
        <authorList>
            <person name="Varghese N."/>
            <person name="Submissions S."/>
        </authorList>
    </citation>
    <scope>NUCLEOTIDE SEQUENCE [LARGE SCALE GENOMIC DNA]</scope>
    <source>
        <strain evidence="8">DSM 21743</strain>
    </source>
</reference>
<gene>
    <name evidence="7" type="ORF">SAMN04488544_3049</name>
</gene>
<keyword evidence="3 5" id="KW-1133">Transmembrane helix</keyword>
<keyword evidence="2 5" id="KW-0812">Transmembrane</keyword>
<dbReference type="InterPro" id="IPR003807">
    <property type="entry name" value="DUF202"/>
</dbReference>
<keyword evidence="8" id="KW-1185">Reference proteome</keyword>
<dbReference type="GO" id="GO:0012505">
    <property type="term" value="C:endomembrane system"/>
    <property type="evidence" value="ECO:0007669"/>
    <property type="project" value="UniProtKB-SubCell"/>
</dbReference>
<sequence>MTHEAPPPWDSGLQNERTGLAWQRTMLSGLACGLLVARLLVDVSLALAVLTGALSLGATAAFGLAALRRFRLNAEALVGGGTLGDGRPVALAVLLLGLTALGGLGFVLLA</sequence>
<feature type="transmembrane region" description="Helical" evidence="5">
    <location>
        <begin position="88"/>
        <end position="109"/>
    </location>
</feature>
<evidence type="ECO:0000256" key="1">
    <source>
        <dbReference type="ARBA" id="ARBA00004127"/>
    </source>
</evidence>
<dbReference type="RefSeq" id="WP_091075995.1">
    <property type="nucleotide sequence ID" value="NZ_LT629799.1"/>
</dbReference>
<dbReference type="Pfam" id="PF02656">
    <property type="entry name" value="DUF202"/>
    <property type="match status" value="1"/>
</dbReference>
<name>A0A1H2N1W4_9ACTN</name>
<dbReference type="Proteomes" id="UP000198825">
    <property type="component" value="Chromosome I"/>
</dbReference>
<evidence type="ECO:0000313" key="8">
    <source>
        <dbReference type="Proteomes" id="UP000198825"/>
    </source>
</evidence>
<dbReference type="OrthoDB" id="3701077at2"/>
<protein>
    <recommendedName>
        <fullName evidence="6">DUF202 domain-containing protein</fullName>
    </recommendedName>
</protein>
<evidence type="ECO:0000313" key="7">
    <source>
        <dbReference type="EMBL" id="SDU98766.1"/>
    </source>
</evidence>
<feature type="transmembrane region" description="Helical" evidence="5">
    <location>
        <begin position="47"/>
        <end position="67"/>
    </location>
</feature>
<keyword evidence="4 5" id="KW-0472">Membrane</keyword>
<evidence type="ECO:0000259" key="6">
    <source>
        <dbReference type="Pfam" id="PF02656"/>
    </source>
</evidence>
<evidence type="ECO:0000256" key="2">
    <source>
        <dbReference type="ARBA" id="ARBA00022692"/>
    </source>
</evidence>
<feature type="transmembrane region" description="Helical" evidence="5">
    <location>
        <begin position="21"/>
        <end position="41"/>
    </location>
</feature>
<evidence type="ECO:0000256" key="4">
    <source>
        <dbReference type="ARBA" id="ARBA00023136"/>
    </source>
</evidence>
<dbReference type="STRING" id="546874.SAMN04488544_3049"/>
<proteinExistence type="predicted"/>
<dbReference type="EMBL" id="LT629799">
    <property type="protein sequence ID" value="SDU98766.1"/>
    <property type="molecule type" value="Genomic_DNA"/>
</dbReference>